<keyword evidence="2" id="KW-1003">Cell membrane</keyword>
<evidence type="ECO:0000256" key="6">
    <source>
        <dbReference type="SAM" id="Phobius"/>
    </source>
</evidence>
<protein>
    <submittedName>
        <fullName evidence="7">Gliding motility-associated ABC transporter permease subunit GldF</fullName>
    </submittedName>
</protein>
<comment type="caution">
    <text evidence="7">The sequence shown here is derived from an EMBL/GenBank/DDBJ whole genome shotgun (WGS) entry which is preliminary data.</text>
</comment>
<feature type="transmembrane region" description="Helical" evidence="6">
    <location>
        <begin position="56"/>
        <end position="74"/>
    </location>
</feature>
<dbReference type="PANTHER" id="PTHR30294:SF29">
    <property type="entry name" value="MULTIDRUG ABC TRANSPORTER PERMEASE YBHS-RELATED"/>
    <property type="match status" value="1"/>
</dbReference>
<dbReference type="InterPro" id="IPR019860">
    <property type="entry name" value="Motility-assoc_ABC_perm_GldF"/>
</dbReference>
<dbReference type="GO" id="GO:0140359">
    <property type="term" value="F:ABC-type transporter activity"/>
    <property type="evidence" value="ECO:0007669"/>
    <property type="project" value="InterPro"/>
</dbReference>
<dbReference type="InterPro" id="IPR051449">
    <property type="entry name" value="ABC-2_transporter_component"/>
</dbReference>
<dbReference type="NCBIfam" id="TIGR03518">
    <property type="entry name" value="ABC_perm_GldF"/>
    <property type="match status" value="1"/>
</dbReference>
<evidence type="ECO:0000256" key="1">
    <source>
        <dbReference type="ARBA" id="ARBA00004651"/>
    </source>
</evidence>
<dbReference type="PANTHER" id="PTHR30294">
    <property type="entry name" value="MEMBRANE COMPONENT OF ABC TRANSPORTER YHHJ-RELATED"/>
    <property type="match status" value="1"/>
</dbReference>
<keyword evidence="8" id="KW-1185">Reference proteome</keyword>
<dbReference type="EMBL" id="NIPO01000001">
    <property type="protein sequence ID" value="PJR03923.1"/>
    <property type="molecule type" value="Genomic_DNA"/>
</dbReference>
<dbReference type="Pfam" id="PF12679">
    <property type="entry name" value="ABC2_membrane_2"/>
    <property type="match status" value="1"/>
</dbReference>
<dbReference type="RefSeq" id="WP_100677489.1">
    <property type="nucleotide sequence ID" value="NZ_NIPO01000001.1"/>
</dbReference>
<proteinExistence type="predicted"/>
<keyword evidence="5 6" id="KW-0472">Membrane</keyword>
<comment type="subcellular location">
    <subcellularLocation>
        <location evidence="1">Cell membrane</location>
        <topology evidence="1">Multi-pass membrane protein</topology>
    </subcellularLocation>
</comment>
<feature type="transmembrane region" description="Helical" evidence="6">
    <location>
        <begin position="165"/>
        <end position="182"/>
    </location>
</feature>
<evidence type="ECO:0000256" key="2">
    <source>
        <dbReference type="ARBA" id="ARBA00022475"/>
    </source>
</evidence>
<gene>
    <name evidence="7" type="primary">gldF</name>
    <name evidence="7" type="ORF">CDL10_04825</name>
</gene>
<dbReference type="OrthoDB" id="9794512at2"/>
<keyword evidence="3 6" id="KW-0812">Transmembrane</keyword>
<dbReference type="AlphaFoldDB" id="A0A2M9R585"/>
<sequence length="240" mass="26865">MKAILIKEIKSFFGSLTGYLVIGIFLILCGLFLWIFDGEYNILQSRYNDLAPFFRLAPWVLLLLVPAVTMRSFAEEKKQGTMELLLTKPVSALEIVLGKYLGAAILILIAILPTLLYIFVLQPYGFPENNMDLGSTFGSYIGLIFLILAYTAIGVFASTLTENQIVAFLIAVVGCFLFFIGFEKLSEMFSVASVVEKIGMNYHYKSISRGVIDTRDIVYFVTLSSAFVAITHFQIKSLRK</sequence>
<feature type="transmembrane region" description="Helical" evidence="6">
    <location>
        <begin position="217"/>
        <end position="235"/>
    </location>
</feature>
<reference evidence="7 8" key="1">
    <citation type="submission" date="2017-06" db="EMBL/GenBank/DDBJ databases">
        <title>Description of Avrilella dinanensis gen. nov. sp. nov.</title>
        <authorList>
            <person name="Leyer C."/>
            <person name="Sassi M."/>
            <person name="Minet J."/>
            <person name="Kayal S."/>
            <person name="Cattoir V."/>
        </authorList>
    </citation>
    <scope>NUCLEOTIDE SEQUENCE [LARGE SCALE GENOMIC DNA]</scope>
    <source>
        <strain evidence="7 8">UR159</strain>
    </source>
</reference>
<dbReference type="Proteomes" id="UP000231960">
    <property type="component" value="Unassembled WGS sequence"/>
</dbReference>
<keyword evidence="4 6" id="KW-1133">Transmembrane helix</keyword>
<organism evidence="7 8">
    <name type="scientific">Avrilella dinanensis</name>
    <dbReference type="NCBI Taxonomy" id="2008672"/>
    <lineage>
        <taxon>Bacteria</taxon>
        <taxon>Pseudomonadati</taxon>
        <taxon>Bacteroidota</taxon>
        <taxon>Flavobacteriia</taxon>
        <taxon>Flavobacteriales</taxon>
        <taxon>Flavobacteriaceae</taxon>
        <taxon>Avrilella</taxon>
    </lineage>
</organism>
<feature type="transmembrane region" description="Helical" evidence="6">
    <location>
        <begin position="12"/>
        <end position="36"/>
    </location>
</feature>
<evidence type="ECO:0000256" key="4">
    <source>
        <dbReference type="ARBA" id="ARBA00022989"/>
    </source>
</evidence>
<evidence type="ECO:0000313" key="8">
    <source>
        <dbReference type="Proteomes" id="UP000231960"/>
    </source>
</evidence>
<evidence type="ECO:0000256" key="5">
    <source>
        <dbReference type="ARBA" id="ARBA00023136"/>
    </source>
</evidence>
<evidence type="ECO:0000256" key="3">
    <source>
        <dbReference type="ARBA" id="ARBA00022692"/>
    </source>
</evidence>
<feature type="transmembrane region" description="Helical" evidence="6">
    <location>
        <begin position="95"/>
        <end position="120"/>
    </location>
</feature>
<name>A0A2M9R585_9FLAO</name>
<accession>A0A2M9R585</accession>
<evidence type="ECO:0000313" key="7">
    <source>
        <dbReference type="EMBL" id="PJR03923.1"/>
    </source>
</evidence>
<feature type="transmembrane region" description="Helical" evidence="6">
    <location>
        <begin position="140"/>
        <end position="158"/>
    </location>
</feature>
<dbReference type="GO" id="GO:0005886">
    <property type="term" value="C:plasma membrane"/>
    <property type="evidence" value="ECO:0007669"/>
    <property type="project" value="UniProtKB-SubCell"/>
</dbReference>